<feature type="chain" id="PRO_5047123789" description="Phosphatidylcholine 1-acylhydrolase" evidence="20">
    <location>
        <begin position="26"/>
        <end position="307"/>
    </location>
</feature>
<dbReference type="EC" id="3.1.1.4" evidence="8"/>
<dbReference type="InterPro" id="IPR036541">
    <property type="entry name" value="PLipase_A1_sf"/>
</dbReference>
<keyword evidence="13" id="KW-0378">Hydrolase</keyword>
<evidence type="ECO:0000256" key="4">
    <source>
        <dbReference type="ARBA" id="ARBA00004571"/>
    </source>
</evidence>
<keyword evidence="11" id="KW-0479">Metal-binding</keyword>
<keyword evidence="9" id="KW-1134">Transmembrane beta strand</keyword>
<organism evidence="21 22">
    <name type="scientific">Flavobacterium suaedae</name>
    <dbReference type="NCBI Taxonomy" id="1767027"/>
    <lineage>
        <taxon>Bacteria</taxon>
        <taxon>Pseudomonadati</taxon>
        <taxon>Bacteroidota</taxon>
        <taxon>Flavobacteriia</taxon>
        <taxon>Flavobacteriales</taxon>
        <taxon>Flavobacteriaceae</taxon>
        <taxon>Flavobacterium</taxon>
    </lineage>
</organism>
<gene>
    <name evidence="21" type="ORF">GCM10007424_21100</name>
</gene>
<sequence length="307" mass="35577">MQIKIARNKFLYTFLFIIISSTASAQISSLYNANRPRSMAQRWELDSVSKSGTFVITPYKPVYIIPARWSSNPNEKPVSGNPSPAYDYEEQVDYNNLEAKFQISFKVKVFESMFWGHGDLWVAYTQLNNWQVYNKSLSRPFRELNYEPEAIVNFATDYDVLGFKGRMLGISFNHRSNGQEQPLSRSWNRIILQAGFEKDNWQVYVRPWLRIRGEKKEDDNPDIEEYMGRGELIVIYSKSKDTFVFTGRHNLNFNKYTRGHAEVSWSHALKGNLNAYIQAGYGYGETMVDYNNLQATIGVGISLVSWL</sequence>
<evidence type="ECO:0000256" key="5">
    <source>
        <dbReference type="ARBA" id="ARBA00010525"/>
    </source>
</evidence>
<comment type="subunit">
    <text evidence="6">Homodimer; dimerization is reversible, and the dimeric form is the active one.</text>
</comment>
<dbReference type="PANTHER" id="PTHR40457">
    <property type="entry name" value="PHOSPHOLIPASE A1"/>
    <property type="match status" value="1"/>
</dbReference>
<dbReference type="InterPro" id="IPR003187">
    <property type="entry name" value="PLipase_A1"/>
</dbReference>
<accession>A0ABQ1JWX0</accession>
<proteinExistence type="inferred from homology"/>
<dbReference type="RefSeq" id="WP_188621256.1">
    <property type="nucleotide sequence ID" value="NZ_BMJE01000005.1"/>
</dbReference>
<protein>
    <recommendedName>
        <fullName evidence="19">Phosphatidylcholine 1-acylhydrolase</fullName>
        <ecNumber evidence="7">3.1.1.32</ecNumber>
        <ecNumber evidence="8">3.1.1.4</ecNumber>
    </recommendedName>
</protein>
<evidence type="ECO:0000313" key="21">
    <source>
        <dbReference type="EMBL" id="GGB80799.1"/>
    </source>
</evidence>
<dbReference type="Gene3D" id="2.40.230.10">
    <property type="entry name" value="Phospholipase A1"/>
    <property type="match status" value="1"/>
</dbReference>
<evidence type="ECO:0000256" key="11">
    <source>
        <dbReference type="ARBA" id="ARBA00022723"/>
    </source>
</evidence>
<dbReference type="PANTHER" id="PTHR40457:SF1">
    <property type="entry name" value="PHOSPHOLIPASE A1"/>
    <property type="match status" value="1"/>
</dbReference>
<evidence type="ECO:0000256" key="3">
    <source>
        <dbReference type="ARBA" id="ARBA00001913"/>
    </source>
</evidence>
<dbReference type="PRINTS" id="PR01486">
    <property type="entry name" value="PHPHLIPASEA1"/>
</dbReference>
<comment type="caution">
    <text evidence="21">The sequence shown here is derived from an EMBL/GenBank/DDBJ whole genome shotgun (WGS) entry which is preliminary data.</text>
</comment>
<evidence type="ECO:0000256" key="8">
    <source>
        <dbReference type="ARBA" id="ARBA00013278"/>
    </source>
</evidence>
<evidence type="ECO:0000256" key="2">
    <source>
        <dbReference type="ARBA" id="ARBA00001604"/>
    </source>
</evidence>
<comment type="cofactor">
    <cofactor evidence="3">
        <name>Ca(2+)</name>
        <dbReference type="ChEBI" id="CHEBI:29108"/>
    </cofactor>
</comment>
<keyword evidence="12 20" id="KW-0732">Signal</keyword>
<comment type="subcellular location">
    <subcellularLocation>
        <location evidence="4">Cell outer membrane</location>
        <topology evidence="4">Multi-pass membrane protein</topology>
    </subcellularLocation>
</comment>
<evidence type="ECO:0000256" key="12">
    <source>
        <dbReference type="ARBA" id="ARBA00022729"/>
    </source>
</evidence>
<name>A0ABQ1JWX0_9FLAO</name>
<reference evidence="22" key="1">
    <citation type="journal article" date="2019" name="Int. J. Syst. Evol. Microbiol.">
        <title>The Global Catalogue of Microorganisms (GCM) 10K type strain sequencing project: providing services to taxonomists for standard genome sequencing and annotation.</title>
        <authorList>
            <consortium name="The Broad Institute Genomics Platform"/>
            <consortium name="The Broad Institute Genome Sequencing Center for Infectious Disease"/>
            <person name="Wu L."/>
            <person name="Ma J."/>
        </authorList>
    </citation>
    <scope>NUCLEOTIDE SEQUENCE [LARGE SCALE GENOMIC DNA]</scope>
    <source>
        <strain evidence="22">CGMCC 1.15461</strain>
    </source>
</reference>
<evidence type="ECO:0000256" key="15">
    <source>
        <dbReference type="ARBA" id="ARBA00022963"/>
    </source>
</evidence>
<dbReference type="SUPFAM" id="SSF56931">
    <property type="entry name" value="Outer membrane phospholipase A (OMPLA)"/>
    <property type="match status" value="1"/>
</dbReference>
<evidence type="ECO:0000256" key="1">
    <source>
        <dbReference type="ARBA" id="ARBA00000111"/>
    </source>
</evidence>
<keyword evidence="15" id="KW-0442">Lipid degradation</keyword>
<keyword evidence="16" id="KW-0443">Lipid metabolism</keyword>
<keyword evidence="18" id="KW-0998">Cell outer membrane</keyword>
<feature type="signal peptide" evidence="20">
    <location>
        <begin position="1"/>
        <end position="25"/>
    </location>
</feature>
<evidence type="ECO:0000256" key="7">
    <source>
        <dbReference type="ARBA" id="ARBA00013179"/>
    </source>
</evidence>
<evidence type="ECO:0000313" key="22">
    <source>
        <dbReference type="Proteomes" id="UP000615760"/>
    </source>
</evidence>
<dbReference type="EC" id="3.1.1.32" evidence="7"/>
<evidence type="ECO:0000256" key="10">
    <source>
        <dbReference type="ARBA" id="ARBA00022692"/>
    </source>
</evidence>
<evidence type="ECO:0000256" key="6">
    <source>
        <dbReference type="ARBA" id="ARBA00011702"/>
    </source>
</evidence>
<dbReference type="EMBL" id="BMJE01000005">
    <property type="protein sequence ID" value="GGB80799.1"/>
    <property type="molecule type" value="Genomic_DNA"/>
</dbReference>
<dbReference type="Proteomes" id="UP000615760">
    <property type="component" value="Unassembled WGS sequence"/>
</dbReference>
<evidence type="ECO:0000256" key="13">
    <source>
        <dbReference type="ARBA" id="ARBA00022801"/>
    </source>
</evidence>
<keyword evidence="14" id="KW-0106">Calcium</keyword>
<evidence type="ECO:0000256" key="20">
    <source>
        <dbReference type="SAM" id="SignalP"/>
    </source>
</evidence>
<evidence type="ECO:0000256" key="16">
    <source>
        <dbReference type="ARBA" id="ARBA00023098"/>
    </source>
</evidence>
<evidence type="ECO:0000256" key="17">
    <source>
        <dbReference type="ARBA" id="ARBA00023136"/>
    </source>
</evidence>
<evidence type="ECO:0000256" key="18">
    <source>
        <dbReference type="ARBA" id="ARBA00023237"/>
    </source>
</evidence>
<keyword evidence="22" id="KW-1185">Reference proteome</keyword>
<evidence type="ECO:0000256" key="9">
    <source>
        <dbReference type="ARBA" id="ARBA00022452"/>
    </source>
</evidence>
<dbReference type="Pfam" id="PF02253">
    <property type="entry name" value="PLA1"/>
    <property type="match status" value="1"/>
</dbReference>
<evidence type="ECO:0000256" key="14">
    <source>
        <dbReference type="ARBA" id="ARBA00022837"/>
    </source>
</evidence>
<evidence type="ECO:0000256" key="19">
    <source>
        <dbReference type="ARBA" id="ARBA00032375"/>
    </source>
</evidence>
<keyword evidence="17" id="KW-0472">Membrane</keyword>
<keyword evidence="10" id="KW-0812">Transmembrane</keyword>
<comment type="catalytic activity">
    <reaction evidence="2">
        <text>a 1,2-diacyl-sn-glycero-3-phosphocholine + H2O = a 1-acyl-sn-glycero-3-phosphocholine + a fatty acid + H(+)</text>
        <dbReference type="Rhea" id="RHEA:15801"/>
        <dbReference type="ChEBI" id="CHEBI:15377"/>
        <dbReference type="ChEBI" id="CHEBI:15378"/>
        <dbReference type="ChEBI" id="CHEBI:28868"/>
        <dbReference type="ChEBI" id="CHEBI:57643"/>
        <dbReference type="ChEBI" id="CHEBI:58168"/>
        <dbReference type="EC" id="3.1.1.4"/>
    </reaction>
</comment>
<comment type="catalytic activity">
    <reaction evidence="1">
        <text>a 1,2-diacyl-sn-glycero-3-phosphocholine + H2O = a 2-acyl-sn-glycero-3-phosphocholine + a fatty acid + H(+)</text>
        <dbReference type="Rhea" id="RHEA:18689"/>
        <dbReference type="ChEBI" id="CHEBI:15377"/>
        <dbReference type="ChEBI" id="CHEBI:15378"/>
        <dbReference type="ChEBI" id="CHEBI:28868"/>
        <dbReference type="ChEBI" id="CHEBI:57643"/>
        <dbReference type="ChEBI" id="CHEBI:57875"/>
        <dbReference type="EC" id="3.1.1.32"/>
    </reaction>
</comment>
<dbReference type="CDD" id="cd00541">
    <property type="entry name" value="OMPLA"/>
    <property type="match status" value="1"/>
</dbReference>
<comment type="similarity">
    <text evidence="5">Belongs to the phospholipase A1 family.</text>
</comment>